<dbReference type="WBParaSite" id="BXY_0674000.1">
    <property type="protein sequence ID" value="BXY_0674000.1"/>
    <property type="gene ID" value="BXY_0674000"/>
</dbReference>
<dbReference type="AlphaFoldDB" id="A0A1I7S165"/>
<dbReference type="Proteomes" id="UP000582659">
    <property type="component" value="Unassembled WGS sequence"/>
</dbReference>
<gene>
    <name evidence="3" type="ORF">BXYJ_LOCUS285</name>
</gene>
<dbReference type="EMBL" id="CAJFDI010000001">
    <property type="protein sequence ID" value="CAD5208049.1"/>
    <property type="molecule type" value="Genomic_DNA"/>
</dbReference>
<accession>A0A1I7S165</accession>
<evidence type="ECO:0000313" key="4">
    <source>
        <dbReference type="EMBL" id="CAG9080034.1"/>
    </source>
</evidence>
<protein>
    <submittedName>
        <fullName evidence="3">(pine wood nematode) hypothetical protein</fullName>
    </submittedName>
</protein>
<keyword evidence="6" id="KW-1185">Reference proteome</keyword>
<feature type="region of interest" description="Disordered" evidence="1">
    <location>
        <begin position="35"/>
        <end position="58"/>
    </location>
</feature>
<feature type="chain" id="PRO_5036308704" evidence="2">
    <location>
        <begin position="17"/>
        <end position="125"/>
    </location>
</feature>
<dbReference type="Proteomes" id="UP000095284">
    <property type="component" value="Unplaced"/>
</dbReference>
<reference evidence="7" key="1">
    <citation type="submission" date="2016-11" db="UniProtKB">
        <authorList>
            <consortium name="WormBaseParasite"/>
        </authorList>
    </citation>
    <scope>IDENTIFICATION</scope>
</reference>
<feature type="compositionally biased region" description="Acidic residues" evidence="1">
    <location>
        <begin position="45"/>
        <end position="55"/>
    </location>
</feature>
<organism evidence="5 7">
    <name type="scientific">Bursaphelenchus xylophilus</name>
    <name type="common">Pinewood nematode worm</name>
    <name type="synonym">Aphelenchoides xylophilus</name>
    <dbReference type="NCBI Taxonomy" id="6326"/>
    <lineage>
        <taxon>Eukaryota</taxon>
        <taxon>Metazoa</taxon>
        <taxon>Ecdysozoa</taxon>
        <taxon>Nematoda</taxon>
        <taxon>Chromadorea</taxon>
        <taxon>Rhabditida</taxon>
        <taxon>Tylenchina</taxon>
        <taxon>Tylenchomorpha</taxon>
        <taxon>Aphelenchoidea</taxon>
        <taxon>Aphelenchoididae</taxon>
        <taxon>Bursaphelenchus</taxon>
    </lineage>
</organism>
<evidence type="ECO:0000256" key="1">
    <source>
        <dbReference type="SAM" id="MobiDB-lite"/>
    </source>
</evidence>
<name>A0A1I7S165_BURXY</name>
<dbReference type="Proteomes" id="UP000659654">
    <property type="component" value="Unassembled WGS sequence"/>
</dbReference>
<evidence type="ECO:0000313" key="6">
    <source>
        <dbReference type="Proteomes" id="UP000659654"/>
    </source>
</evidence>
<feature type="signal peptide" evidence="2">
    <location>
        <begin position="1"/>
        <end position="16"/>
    </location>
</feature>
<evidence type="ECO:0000313" key="3">
    <source>
        <dbReference type="EMBL" id="CAD5208049.1"/>
    </source>
</evidence>
<dbReference type="EMBL" id="CAJFCV020000001">
    <property type="protein sequence ID" value="CAG9080034.1"/>
    <property type="molecule type" value="Genomic_DNA"/>
</dbReference>
<proteinExistence type="predicted"/>
<reference evidence="4" key="2">
    <citation type="submission" date="2020-08" db="EMBL/GenBank/DDBJ databases">
        <authorList>
            <person name="Kikuchi T."/>
        </authorList>
    </citation>
    <scope>NUCLEOTIDE SEQUENCE</scope>
    <source>
        <strain evidence="3">Ka4C1</strain>
    </source>
</reference>
<sequence length="125" mass="14151">MRVALVVMLCAGLVSPLNRFFRYNRFASLDETIDRRAESHSVSDEQPEESNEETGGDAYNKYHALKSDLEPMIHTTAPPFRHVAYEIGIIITTKTPAPARLHDNGVVMKSVSKKDVSQFVPFEWE</sequence>
<evidence type="ECO:0000256" key="2">
    <source>
        <dbReference type="SAM" id="SignalP"/>
    </source>
</evidence>
<keyword evidence="2" id="KW-0732">Signal</keyword>
<evidence type="ECO:0000313" key="7">
    <source>
        <dbReference type="WBParaSite" id="BXY_0674000.1"/>
    </source>
</evidence>
<evidence type="ECO:0000313" key="5">
    <source>
        <dbReference type="Proteomes" id="UP000095284"/>
    </source>
</evidence>